<dbReference type="Proteomes" id="UP000593571">
    <property type="component" value="Unassembled WGS sequence"/>
</dbReference>
<name>A0A7J8CHS5_ROUAE</name>
<protein>
    <submittedName>
        <fullName evidence="2">Uncharacterized protein</fullName>
    </submittedName>
</protein>
<reference evidence="2 3" key="1">
    <citation type="journal article" date="2020" name="Nature">
        <title>Six reference-quality genomes reveal evolution of bat adaptations.</title>
        <authorList>
            <person name="Jebb D."/>
            <person name="Huang Z."/>
            <person name="Pippel M."/>
            <person name="Hughes G.M."/>
            <person name="Lavrichenko K."/>
            <person name="Devanna P."/>
            <person name="Winkler S."/>
            <person name="Jermiin L.S."/>
            <person name="Skirmuntt E.C."/>
            <person name="Katzourakis A."/>
            <person name="Burkitt-Gray L."/>
            <person name="Ray D.A."/>
            <person name="Sullivan K.A.M."/>
            <person name="Roscito J.G."/>
            <person name="Kirilenko B.M."/>
            <person name="Davalos L.M."/>
            <person name="Corthals A.P."/>
            <person name="Power M.L."/>
            <person name="Jones G."/>
            <person name="Ransome R.D."/>
            <person name="Dechmann D.K.N."/>
            <person name="Locatelli A.G."/>
            <person name="Puechmaille S.J."/>
            <person name="Fedrigo O."/>
            <person name="Jarvis E.D."/>
            <person name="Hiller M."/>
            <person name="Vernes S.C."/>
            <person name="Myers E.W."/>
            <person name="Teeling E.C."/>
        </authorList>
    </citation>
    <scope>NUCLEOTIDE SEQUENCE [LARGE SCALE GENOMIC DNA]</scope>
    <source>
        <strain evidence="2">MRouAeg1</strain>
        <tissue evidence="2">Muscle</tissue>
    </source>
</reference>
<organism evidence="2 3">
    <name type="scientific">Rousettus aegyptiacus</name>
    <name type="common">Egyptian fruit bat</name>
    <name type="synonym">Pteropus aegyptiacus</name>
    <dbReference type="NCBI Taxonomy" id="9407"/>
    <lineage>
        <taxon>Eukaryota</taxon>
        <taxon>Metazoa</taxon>
        <taxon>Chordata</taxon>
        <taxon>Craniata</taxon>
        <taxon>Vertebrata</taxon>
        <taxon>Euteleostomi</taxon>
        <taxon>Mammalia</taxon>
        <taxon>Eutheria</taxon>
        <taxon>Laurasiatheria</taxon>
        <taxon>Chiroptera</taxon>
        <taxon>Yinpterochiroptera</taxon>
        <taxon>Pteropodoidea</taxon>
        <taxon>Pteropodidae</taxon>
        <taxon>Rousettinae</taxon>
        <taxon>Rousettus</taxon>
    </lineage>
</organism>
<evidence type="ECO:0000313" key="3">
    <source>
        <dbReference type="Proteomes" id="UP000593571"/>
    </source>
</evidence>
<gene>
    <name evidence="2" type="ORF">HJG63_008949</name>
</gene>
<accession>A0A7J8CHS5</accession>
<comment type="caution">
    <text evidence="2">The sequence shown here is derived from an EMBL/GenBank/DDBJ whole genome shotgun (WGS) entry which is preliminary data.</text>
</comment>
<evidence type="ECO:0000313" key="2">
    <source>
        <dbReference type="EMBL" id="KAF6410388.1"/>
    </source>
</evidence>
<feature type="region of interest" description="Disordered" evidence="1">
    <location>
        <begin position="61"/>
        <end position="141"/>
    </location>
</feature>
<sequence length="141" mass="15747">MNLDMNHRLISRPRWKTSSWNRRRRKWEGMKEDFGFNGFCRMRLQSYRAETAHVLFFKMRGSDRKGDSVSSRAAPCVSEEGTVSLRPTGQTASAQSCGDGTSWQSPGGPLLPSGAAKGSTSTPTEVGPPPQWVRKTRFLPQ</sequence>
<dbReference type="AlphaFoldDB" id="A0A7J8CHS5"/>
<keyword evidence="3" id="KW-1185">Reference proteome</keyword>
<dbReference type="EMBL" id="JACASE010000014">
    <property type="protein sequence ID" value="KAF6410388.1"/>
    <property type="molecule type" value="Genomic_DNA"/>
</dbReference>
<proteinExistence type="predicted"/>
<evidence type="ECO:0000256" key="1">
    <source>
        <dbReference type="SAM" id="MobiDB-lite"/>
    </source>
</evidence>
<feature type="compositionally biased region" description="Polar residues" evidence="1">
    <location>
        <begin position="85"/>
        <end position="105"/>
    </location>
</feature>